<name>A0A2A6C5A3_PRIPA</name>
<accession>A0A8R1UN22</accession>
<evidence type="ECO:0000313" key="1">
    <source>
        <dbReference type="EnsemblMetazoa" id="PPA34891.1"/>
    </source>
</evidence>
<dbReference type="Proteomes" id="UP000005239">
    <property type="component" value="Unassembled WGS sequence"/>
</dbReference>
<gene>
    <name evidence="1" type="primary">WBGene00273260</name>
</gene>
<proteinExistence type="predicted"/>
<accession>A0A2A6C5A3</accession>
<organism evidence="1 2">
    <name type="scientific">Pristionchus pacificus</name>
    <name type="common">Parasitic nematode worm</name>
    <dbReference type="NCBI Taxonomy" id="54126"/>
    <lineage>
        <taxon>Eukaryota</taxon>
        <taxon>Metazoa</taxon>
        <taxon>Ecdysozoa</taxon>
        <taxon>Nematoda</taxon>
        <taxon>Chromadorea</taxon>
        <taxon>Rhabditida</taxon>
        <taxon>Rhabditina</taxon>
        <taxon>Diplogasteromorpha</taxon>
        <taxon>Diplogasteroidea</taxon>
        <taxon>Neodiplogasteridae</taxon>
        <taxon>Pristionchus</taxon>
    </lineage>
</organism>
<dbReference type="EnsemblMetazoa" id="PPA34891.1">
    <property type="protein sequence ID" value="PPA34891.1"/>
    <property type="gene ID" value="WBGene00273260"/>
</dbReference>
<keyword evidence="2" id="KW-1185">Reference proteome</keyword>
<evidence type="ECO:0000313" key="2">
    <source>
        <dbReference type="Proteomes" id="UP000005239"/>
    </source>
</evidence>
<dbReference type="AlphaFoldDB" id="A0A2A6C5A3"/>
<protein>
    <submittedName>
        <fullName evidence="1">Uncharacterized protein</fullName>
    </submittedName>
</protein>
<sequence>MDETLERKSASATLLHPTITHLMIILAITLSSLALASAQDCSCESSSSEFTDLRFTCPIDHFCSDSLVAGPCGHTCHAAGSFHSSPFDDEDEISIGNHSCAGSKFDFDNGGSVLCAYSSPSSVLSPMNRCNIPIFHCEDCNSSAVRYFDYDHASFQILCDSGFLQFKTSDGHAYQYDYRIWMEKETCSLYGAGGLAITAVSCKVRPYEIDECLGQVGSPPGLTGHCRFGTCWLYCQDKSKQLSFETYIDGEGGRIRADFLACEGGFSQFGQVSAFDAECN</sequence>
<reference evidence="1" key="2">
    <citation type="submission" date="2022-06" db="UniProtKB">
        <authorList>
            <consortium name="EnsemblMetazoa"/>
        </authorList>
    </citation>
    <scope>IDENTIFICATION</scope>
    <source>
        <strain evidence="1">PS312</strain>
    </source>
</reference>
<reference evidence="2" key="1">
    <citation type="journal article" date="2008" name="Nat. Genet.">
        <title>The Pristionchus pacificus genome provides a unique perspective on nematode lifestyle and parasitism.</title>
        <authorList>
            <person name="Dieterich C."/>
            <person name="Clifton S.W."/>
            <person name="Schuster L.N."/>
            <person name="Chinwalla A."/>
            <person name="Delehaunty K."/>
            <person name="Dinkelacker I."/>
            <person name="Fulton L."/>
            <person name="Fulton R."/>
            <person name="Godfrey J."/>
            <person name="Minx P."/>
            <person name="Mitreva M."/>
            <person name="Roeseler W."/>
            <person name="Tian H."/>
            <person name="Witte H."/>
            <person name="Yang S.P."/>
            <person name="Wilson R.K."/>
            <person name="Sommer R.J."/>
        </authorList>
    </citation>
    <scope>NUCLEOTIDE SEQUENCE [LARGE SCALE GENOMIC DNA]</scope>
    <source>
        <strain evidence="2">PS312</strain>
    </source>
</reference>